<dbReference type="GeneID" id="94430983"/>
<sequence length="38" mass="4085">MGISLCVSRSMVFFHPFSSLCYVGGVSILSNLRKSCSA</sequence>
<feature type="transmembrane region" description="Helical" evidence="1">
    <location>
        <begin position="12"/>
        <end position="32"/>
    </location>
</feature>
<keyword evidence="1" id="KW-0812">Transmembrane</keyword>
<dbReference type="EMBL" id="MIGC01004075">
    <property type="protein sequence ID" value="PHJ18547.1"/>
    <property type="molecule type" value="Genomic_DNA"/>
</dbReference>
<name>A0A2C6KLZ5_9APIC</name>
<dbReference type="VEuPathDB" id="ToxoDB:CSUI_007627"/>
<accession>A0A2C6KLZ5</accession>
<evidence type="ECO:0000256" key="1">
    <source>
        <dbReference type="SAM" id="Phobius"/>
    </source>
</evidence>
<protein>
    <submittedName>
        <fullName evidence="2">Uncharacterized protein</fullName>
    </submittedName>
</protein>
<reference evidence="2 3" key="1">
    <citation type="journal article" date="2017" name="Int. J. Parasitol.">
        <title>The genome of the protozoan parasite Cystoisospora suis and a reverse vaccinology approach to identify vaccine candidates.</title>
        <authorList>
            <person name="Palmieri N."/>
            <person name="Shrestha A."/>
            <person name="Ruttkowski B."/>
            <person name="Beck T."/>
            <person name="Vogl C."/>
            <person name="Tomley F."/>
            <person name="Blake D.P."/>
            <person name="Joachim A."/>
        </authorList>
    </citation>
    <scope>NUCLEOTIDE SEQUENCE [LARGE SCALE GENOMIC DNA]</scope>
    <source>
        <strain evidence="2 3">Wien I</strain>
    </source>
</reference>
<keyword evidence="3" id="KW-1185">Reference proteome</keyword>
<dbReference type="AlphaFoldDB" id="A0A2C6KLZ5"/>
<organism evidence="2 3">
    <name type="scientific">Cystoisospora suis</name>
    <dbReference type="NCBI Taxonomy" id="483139"/>
    <lineage>
        <taxon>Eukaryota</taxon>
        <taxon>Sar</taxon>
        <taxon>Alveolata</taxon>
        <taxon>Apicomplexa</taxon>
        <taxon>Conoidasida</taxon>
        <taxon>Coccidia</taxon>
        <taxon>Eucoccidiorida</taxon>
        <taxon>Eimeriorina</taxon>
        <taxon>Sarcocystidae</taxon>
        <taxon>Cystoisospora</taxon>
    </lineage>
</organism>
<evidence type="ECO:0000313" key="2">
    <source>
        <dbReference type="EMBL" id="PHJ18547.1"/>
    </source>
</evidence>
<gene>
    <name evidence="2" type="ORF">CSUI_007627</name>
</gene>
<keyword evidence="1" id="KW-0472">Membrane</keyword>
<evidence type="ECO:0000313" key="3">
    <source>
        <dbReference type="Proteomes" id="UP000221165"/>
    </source>
</evidence>
<dbReference type="RefSeq" id="XP_067920253.1">
    <property type="nucleotide sequence ID" value="XM_068067772.1"/>
</dbReference>
<proteinExistence type="predicted"/>
<keyword evidence="1" id="KW-1133">Transmembrane helix</keyword>
<comment type="caution">
    <text evidence="2">The sequence shown here is derived from an EMBL/GenBank/DDBJ whole genome shotgun (WGS) entry which is preliminary data.</text>
</comment>
<dbReference type="Proteomes" id="UP000221165">
    <property type="component" value="Unassembled WGS sequence"/>
</dbReference>